<reference evidence="1 2" key="1">
    <citation type="submission" date="2020-10" db="EMBL/GenBank/DDBJ databases">
        <title>Sequencing the genomes of 1000 actinobacteria strains.</title>
        <authorList>
            <person name="Klenk H.-P."/>
        </authorList>
    </citation>
    <scope>NUCLEOTIDE SEQUENCE [LARGE SCALE GENOMIC DNA]</scope>
    <source>
        <strain evidence="1 2">DSM 43748</strain>
    </source>
</reference>
<proteinExistence type="predicted"/>
<gene>
    <name evidence="1" type="ORF">H4W81_007263</name>
</gene>
<protein>
    <submittedName>
        <fullName evidence="1">Uncharacterized protein</fullName>
    </submittedName>
</protein>
<dbReference type="Proteomes" id="UP000661607">
    <property type="component" value="Unassembled WGS sequence"/>
</dbReference>
<keyword evidence="2" id="KW-1185">Reference proteome</keyword>
<name>A0ABR9KR54_9ACTN</name>
<comment type="caution">
    <text evidence="1">The sequence shown here is derived from an EMBL/GenBank/DDBJ whole genome shotgun (WGS) entry which is preliminary data.</text>
</comment>
<organism evidence="1 2">
    <name type="scientific">Nonomuraea africana</name>
    <dbReference type="NCBI Taxonomy" id="46171"/>
    <lineage>
        <taxon>Bacteria</taxon>
        <taxon>Bacillati</taxon>
        <taxon>Actinomycetota</taxon>
        <taxon>Actinomycetes</taxon>
        <taxon>Streptosporangiales</taxon>
        <taxon>Streptosporangiaceae</taxon>
        <taxon>Nonomuraea</taxon>
    </lineage>
</organism>
<dbReference type="EMBL" id="JADBEF010000001">
    <property type="protein sequence ID" value="MBE1564484.1"/>
    <property type="molecule type" value="Genomic_DNA"/>
</dbReference>
<accession>A0ABR9KR54</accession>
<sequence>MGEAIVNQALSFHRKTASSHSPVQKISIEPLRRHVVEERFVSIGPITQELCGQP</sequence>
<evidence type="ECO:0000313" key="1">
    <source>
        <dbReference type="EMBL" id="MBE1564484.1"/>
    </source>
</evidence>
<evidence type="ECO:0000313" key="2">
    <source>
        <dbReference type="Proteomes" id="UP000661607"/>
    </source>
</evidence>